<dbReference type="Ensembl" id="ENSSVLT00005029364.1">
    <property type="protein sequence ID" value="ENSSVLP00005026410.1"/>
    <property type="gene ID" value="ENSSVLG00005020936.1"/>
</dbReference>
<dbReference type="AlphaFoldDB" id="A0A8D2DII3"/>
<keyword evidence="2" id="KW-1185">Reference proteome</keyword>
<proteinExistence type="predicted"/>
<name>A0A8D2DII3_SCIVU</name>
<reference evidence="1" key="2">
    <citation type="submission" date="2025-09" db="UniProtKB">
        <authorList>
            <consortium name="Ensembl"/>
        </authorList>
    </citation>
    <scope>IDENTIFICATION</scope>
</reference>
<dbReference type="OrthoDB" id="30840at2759"/>
<evidence type="ECO:0000313" key="1">
    <source>
        <dbReference type="Ensembl" id="ENSSVLP00005026410.1"/>
    </source>
</evidence>
<protein>
    <submittedName>
        <fullName evidence="1">Uncharacterized protein</fullName>
    </submittedName>
</protein>
<reference evidence="1" key="1">
    <citation type="submission" date="2025-08" db="UniProtKB">
        <authorList>
            <consortium name="Ensembl"/>
        </authorList>
    </citation>
    <scope>IDENTIFICATION</scope>
</reference>
<sequence>IFFCEVSAQKRKAGLRQPGGSCVLQPGAALFSRGQLFLPSRRKKPALAHGSNPEGALLQEQGWLMACSSLRTWASPRAWATSSFWSAPTVKLDLLAGIASMTSTVSVWPWNEFPRTN</sequence>
<accession>A0A8D2DII3</accession>
<organism evidence="1 2">
    <name type="scientific">Sciurus vulgaris</name>
    <name type="common">Eurasian red squirrel</name>
    <dbReference type="NCBI Taxonomy" id="55149"/>
    <lineage>
        <taxon>Eukaryota</taxon>
        <taxon>Metazoa</taxon>
        <taxon>Chordata</taxon>
        <taxon>Craniata</taxon>
        <taxon>Vertebrata</taxon>
        <taxon>Euteleostomi</taxon>
        <taxon>Mammalia</taxon>
        <taxon>Eutheria</taxon>
        <taxon>Euarchontoglires</taxon>
        <taxon>Glires</taxon>
        <taxon>Rodentia</taxon>
        <taxon>Sciuromorpha</taxon>
        <taxon>Sciuridae</taxon>
        <taxon>Sciurinae</taxon>
        <taxon>Sciurini</taxon>
        <taxon>Sciurus</taxon>
    </lineage>
</organism>
<evidence type="ECO:0000313" key="2">
    <source>
        <dbReference type="Proteomes" id="UP000694564"/>
    </source>
</evidence>
<dbReference type="Proteomes" id="UP000694564">
    <property type="component" value="Chromosome 18"/>
</dbReference>